<keyword evidence="3" id="KW-0328">Glycosyltransferase</keyword>
<dbReference type="EMBL" id="JBBMFA010000097">
    <property type="protein sequence ID" value="MEQ2520846.1"/>
    <property type="molecule type" value="Genomic_DNA"/>
</dbReference>
<evidence type="ECO:0000256" key="8">
    <source>
        <dbReference type="SAM" id="Phobius"/>
    </source>
</evidence>
<evidence type="ECO:0000256" key="6">
    <source>
        <dbReference type="ARBA" id="ARBA00022989"/>
    </source>
</evidence>
<keyword evidence="7 8" id="KW-0472">Membrane</keyword>
<feature type="transmembrane region" description="Helical" evidence="8">
    <location>
        <begin position="455"/>
        <end position="472"/>
    </location>
</feature>
<evidence type="ECO:0000313" key="10">
    <source>
        <dbReference type="Proteomes" id="UP001477672"/>
    </source>
</evidence>
<keyword evidence="6 8" id="KW-1133">Transmembrane helix</keyword>
<name>A0ABV1GGJ6_9FIRM</name>
<feature type="transmembrane region" description="Helical" evidence="8">
    <location>
        <begin position="17"/>
        <end position="41"/>
    </location>
</feature>
<comment type="subcellular location">
    <subcellularLocation>
        <location evidence="1">Cell membrane</location>
        <topology evidence="1">Multi-pass membrane protein</topology>
    </subcellularLocation>
</comment>
<dbReference type="InterPro" id="IPR050297">
    <property type="entry name" value="LipidA_mod_glycosyltrf_83"/>
</dbReference>
<keyword evidence="10" id="KW-1185">Reference proteome</keyword>
<feature type="transmembrane region" description="Helical" evidence="8">
    <location>
        <begin position="155"/>
        <end position="181"/>
    </location>
</feature>
<reference evidence="9 10" key="1">
    <citation type="submission" date="2024-03" db="EMBL/GenBank/DDBJ databases">
        <title>Human intestinal bacterial collection.</title>
        <authorList>
            <person name="Pauvert C."/>
            <person name="Hitch T.C.A."/>
            <person name="Clavel T."/>
        </authorList>
    </citation>
    <scope>NUCLEOTIDE SEQUENCE [LARGE SCALE GENOMIC DNA]</scope>
    <source>
        <strain evidence="9 10">CLA-JM-H11</strain>
    </source>
</reference>
<evidence type="ECO:0000313" key="9">
    <source>
        <dbReference type="EMBL" id="MEQ2520846.1"/>
    </source>
</evidence>
<proteinExistence type="predicted"/>
<evidence type="ECO:0000256" key="5">
    <source>
        <dbReference type="ARBA" id="ARBA00022692"/>
    </source>
</evidence>
<protein>
    <recommendedName>
        <fullName evidence="11">Glycosyltransferase RgtA/B/C/D-like domain-containing protein</fullName>
    </recommendedName>
</protein>
<evidence type="ECO:0000256" key="1">
    <source>
        <dbReference type="ARBA" id="ARBA00004651"/>
    </source>
</evidence>
<dbReference type="PANTHER" id="PTHR33908:SF11">
    <property type="entry name" value="MEMBRANE PROTEIN"/>
    <property type="match status" value="1"/>
</dbReference>
<feature type="transmembrane region" description="Helical" evidence="8">
    <location>
        <begin position="56"/>
        <end position="74"/>
    </location>
</feature>
<evidence type="ECO:0008006" key="11">
    <source>
        <dbReference type="Google" id="ProtNLM"/>
    </source>
</evidence>
<keyword evidence="4" id="KW-0808">Transferase</keyword>
<feature type="transmembrane region" description="Helical" evidence="8">
    <location>
        <begin position="478"/>
        <end position="501"/>
    </location>
</feature>
<keyword evidence="5 8" id="KW-0812">Transmembrane</keyword>
<evidence type="ECO:0000256" key="4">
    <source>
        <dbReference type="ARBA" id="ARBA00022679"/>
    </source>
</evidence>
<feature type="transmembrane region" description="Helical" evidence="8">
    <location>
        <begin position="247"/>
        <end position="272"/>
    </location>
</feature>
<feature type="transmembrane region" description="Helical" evidence="8">
    <location>
        <begin position="193"/>
        <end position="211"/>
    </location>
</feature>
<sequence>MPDQISHAPRFYRFVRVFFLFCTLILCASLALCSLVVTTYFPESYDEIPQYSCSSLLPVLICCGIFFALSAWVLPHCKKISRCGIILFACLFVFVFGGLWAFFNNTMPTADRIFIYQNAQNLLVGDYSLLRPGAYFSQFPYQLATSLWAALVMKLFGAGHCFFAFQLFNAFFAALLVYFLLRLTELFNPDKKALCLAAFLCIAFYPIALLSTFIYGTLASAAFSVGALFFALRATDSGKIRFYTGSALCIMLAMLAKPNSAVFLVGLALLFLTAALHRKSVRPVLGLAACVILALGAGELLLFVMEQRSGYDLHNGETFWAWIAMGLQTGPLAPGWYNEYNDMLYVLHQFDNDAIAQQAIASIGTSFAEFCSHPSYALHFFGLKTISQWCEPTYATFWISKNALTDQLAPNWIQACYAGPVHDGLVLWADALQTLLYTGAAAALWNRRKNWRAEYLIPVLVVFGGFVFHTFWEAKSLYIINYSVLLVPYAALGLCDISCFISRYLCKKCKSKVNP</sequence>
<gene>
    <name evidence="9" type="ORF">WMO24_10465</name>
</gene>
<dbReference type="Proteomes" id="UP001477672">
    <property type="component" value="Unassembled WGS sequence"/>
</dbReference>
<accession>A0ABV1GGJ6</accession>
<evidence type="ECO:0000256" key="7">
    <source>
        <dbReference type="ARBA" id="ARBA00023136"/>
    </source>
</evidence>
<evidence type="ECO:0000256" key="3">
    <source>
        <dbReference type="ARBA" id="ARBA00022676"/>
    </source>
</evidence>
<dbReference type="RefSeq" id="WP_349216392.1">
    <property type="nucleotide sequence ID" value="NZ_JBBMFA010000097.1"/>
</dbReference>
<feature type="transmembrane region" description="Helical" evidence="8">
    <location>
        <begin position="86"/>
        <end position="103"/>
    </location>
</feature>
<feature type="transmembrane region" description="Helical" evidence="8">
    <location>
        <begin position="284"/>
        <end position="304"/>
    </location>
</feature>
<dbReference type="PANTHER" id="PTHR33908">
    <property type="entry name" value="MANNOSYLTRANSFERASE YKCB-RELATED"/>
    <property type="match status" value="1"/>
</dbReference>
<comment type="caution">
    <text evidence="9">The sequence shown here is derived from an EMBL/GenBank/DDBJ whole genome shotgun (WGS) entry which is preliminary data.</text>
</comment>
<evidence type="ECO:0000256" key="2">
    <source>
        <dbReference type="ARBA" id="ARBA00022475"/>
    </source>
</evidence>
<keyword evidence="2" id="KW-1003">Cell membrane</keyword>
<organism evidence="9 10">
    <name type="scientific">Ruthenibacterium intestinale</name>
    <dbReference type="NCBI Taxonomy" id="3133163"/>
    <lineage>
        <taxon>Bacteria</taxon>
        <taxon>Bacillati</taxon>
        <taxon>Bacillota</taxon>
        <taxon>Clostridia</taxon>
        <taxon>Eubacteriales</taxon>
        <taxon>Oscillospiraceae</taxon>
        <taxon>Ruthenibacterium</taxon>
    </lineage>
</organism>